<dbReference type="InterPro" id="IPR001647">
    <property type="entry name" value="HTH_TetR"/>
</dbReference>
<evidence type="ECO:0000313" key="5">
    <source>
        <dbReference type="Proteomes" id="UP001597156"/>
    </source>
</evidence>
<keyword evidence="5" id="KW-1185">Reference proteome</keyword>
<dbReference type="RefSeq" id="WP_121978720.1">
    <property type="nucleotide sequence ID" value="NZ_JBHTLH010000044.1"/>
</dbReference>
<sequence>MANQHLQALFAESLNELKLTDKQKAVLNASLTLFAQKGFDSTSTSDIANLAGVSEGTVYKQFKTKEGILIAILGPFVQKVIPKAATEFTNDIMHTSFPNFGDFLYAIVKNRMTFAFDNMPQLKIILHEATTNQEIVTGFGNLFKTLIAGPLGNNFKHYQENGQLVNWPLPRIVRYITVTVLGYVIPATLTKQPIDIEQASHEATEFLLKGLQADK</sequence>
<dbReference type="Pfam" id="PF00440">
    <property type="entry name" value="TetR_N"/>
    <property type="match status" value="1"/>
</dbReference>
<dbReference type="PROSITE" id="PS50977">
    <property type="entry name" value="HTH_TETR_2"/>
    <property type="match status" value="1"/>
</dbReference>
<feature type="domain" description="HTH tetR-type" evidence="3">
    <location>
        <begin position="20"/>
        <end position="80"/>
    </location>
</feature>
<dbReference type="EMBL" id="JBHTLH010000044">
    <property type="protein sequence ID" value="MFD1126497.1"/>
    <property type="molecule type" value="Genomic_DNA"/>
</dbReference>
<dbReference type="PANTHER" id="PTHR30055">
    <property type="entry name" value="HTH-TYPE TRANSCRIPTIONAL REGULATOR RUTR"/>
    <property type="match status" value="1"/>
</dbReference>
<accession>A0ABW3PRV6</accession>
<feature type="DNA-binding region" description="H-T-H motif" evidence="2">
    <location>
        <begin position="43"/>
        <end position="62"/>
    </location>
</feature>
<reference evidence="5" key="1">
    <citation type="journal article" date="2019" name="Int. J. Syst. Evol. Microbiol.">
        <title>The Global Catalogue of Microorganisms (GCM) 10K type strain sequencing project: providing services to taxonomists for standard genome sequencing and annotation.</title>
        <authorList>
            <consortium name="The Broad Institute Genomics Platform"/>
            <consortium name="The Broad Institute Genome Sequencing Center for Infectious Disease"/>
            <person name="Wu L."/>
            <person name="Ma J."/>
        </authorList>
    </citation>
    <scope>NUCLEOTIDE SEQUENCE [LARGE SCALE GENOMIC DNA]</scope>
    <source>
        <strain evidence="5">CCUG 71848</strain>
    </source>
</reference>
<protein>
    <submittedName>
        <fullName evidence="4">TetR/AcrR family transcriptional regulator</fullName>
    </submittedName>
</protein>
<dbReference type="PANTHER" id="PTHR30055:SF222">
    <property type="entry name" value="REGULATORY PROTEIN"/>
    <property type="match status" value="1"/>
</dbReference>
<dbReference type="InterPro" id="IPR009057">
    <property type="entry name" value="Homeodomain-like_sf"/>
</dbReference>
<dbReference type="InterPro" id="IPR036271">
    <property type="entry name" value="Tet_transcr_reg_TetR-rel_C_sf"/>
</dbReference>
<name>A0ABW3PRV6_9LACO</name>
<organism evidence="4 5">
    <name type="scientific">Lentilactobacillus raoultii</name>
    <dbReference type="NCBI Taxonomy" id="1987503"/>
    <lineage>
        <taxon>Bacteria</taxon>
        <taxon>Bacillati</taxon>
        <taxon>Bacillota</taxon>
        <taxon>Bacilli</taxon>
        <taxon>Lactobacillales</taxon>
        <taxon>Lactobacillaceae</taxon>
        <taxon>Lentilactobacillus</taxon>
    </lineage>
</organism>
<comment type="caution">
    <text evidence="4">The sequence shown here is derived from an EMBL/GenBank/DDBJ whole genome shotgun (WGS) entry which is preliminary data.</text>
</comment>
<dbReference type="Proteomes" id="UP001597156">
    <property type="component" value="Unassembled WGS sequence"/>
</dbReference>
<dbReference type="Gene3D" id="1.10.357.10">
    <property type="entry name" value="Tetracycline Repressor, domain 2"/>
    <property type="match status" value="1"/>
</dbReference>
<evidence type="ECO:0000256" key="1">
    <source>
        <dbReference type="ARBA" id="ARBA00023125"/>
    </source>
</evidence>
<dbReference type="PRINTS" id="PR00455">
    <property type="entry name" value="HTHTETR"/>
</dbReference>
<gene>
    <name evidence="4" type="ORF">ACFQ22_14225</name>
</gene>
<evidence type="ECO:0000256" key="2">
    <source>
        <dbReference type="PROSITE-ProRule" id="PRU00335"/>
    </source>
</evidence>
<keyword evidence="1 2" id="KW-0238">DNA-binding</keyword>
<dbReference type="InterPro" id="IPR050109">
    <property type="entry name" value="HTH-type_TetR-like_transc_reg"/>
</dbReference>
<evidence type="ECO:0000259" key="3">
    <source>
        <dbReference type="PROSITE" id="PS50977"/>
    </source>
</evidence>
<dbReference type="SUPFAM" id="SSF46689">
    <property type="entry name" value="Homeodomain-like"/>
    <property type="match status" value="1"/>
</dbReference>
<proteinExistence type="predicted"/>
<dbReference type="SUPFAM" id="SSF48498">
    <property type="entry name" value="Tetracyclin repressor-like, C-terminal domain"/>
    <property type="match status" value="1"/>
</dbReference>
<evidence type="ECO:0000313" key="4">
    <source>
        <dbReference type="EMBL" id="MFD1126497.1"/>
    </source>
</evidence>